<comment type="caution">
    <text evidence="3">The sequence shown here is derived from an EMBL/GenBank/DDBJ whole genome shotgun (WGS) entry which is preliminary data.</text>
</comment>
<dbReference type="Pfam" id="PF03724">
    <property type="entry name" value="META"/>
    <property type="match status" value="1"/>
</dbReference>
<protein>
    <recommendedName>
        <fullName evidence="5">Peptidoglycan binding-like domain-containing protein</fullName>
    </recommendedName>
</protein>
<gene>
    <name evidence="3" type="ORF">SPIL2461_LOCUS10801</name>
</gene>
<evidence type="ECO:0000259" key="2">
    <source>
        <dbReference type="Pfam" id="PF03724"/>
    </source>
</evidence>
<dbReference type="Pfam" id="PF01471">
    <property type="entry name" value="PG_binding_1"/>
    <property type="match status" value="2"/>
</dbReference>
<reference evidence="3" key="1">
    <citation type="submission" date="2021-02" db="EMBL/GenBank/DDBJ databases">
        <authorList>
            <person name="Dougan E. K."/>
            <person name="Rhodes N."/>
            <person name="Thang M."/>
            <person name="Chan C."/>
        </authorList>
    </citation>
    <scope>NUCLEOTIDE SEQUENCE</scope>
</reference>
<dbReference type="InterPro" id="IPR053147">
    <property type="entry name" value="Hsp_HslJ-like"/>
</dbReference>
<dbReference type="InterPro" id="IPR036366">
    <property type="entry name" value="PGBDSf"/>
</dbReference>
<dbReference type="AlphaFoldDB" id="A0A812RKY2"/>
<dbReference type="PANTHER" id="PTHR35535:SF1">
    <property type="entry name" value="HEAT SHOCK PROTEIN HSLJ"/>
    <property type="match status" value="1"/>
</dbReference>
<dbReference type="PANTHER" id="PTHR35535">
    <property type="entry name" value="HEAT SHOCK PROTEIN HSLJ"/>
    <property type="match status" value="1"/>
</dbReference>
<dbReference type="Gene3D" id="2.40.128.270">
    <property type="match status" value="1"/>
</dbReference>
<evidence type="ECO:0000259" key="1">
    <source>
        <dbReference type="Pfam" id="PF01471"/>
    </source>
</evidence>
<keyword evidence="4" id="KW-1185">Reference proteome</keyword>
<dbReference type="InterPro" id="IPR038670">
    <property type="entry name" value="HslJ-like_sf"/>
</dbReference>
<dbReference type="SUPFAM" id="SSF47090">
    <property type="entry name" value="PGBD-like"/>
    <property type="match status" value="2"/>
</dbReference>
<dbReference type="InterPro" id="IPR036365">
    <property type="entry name" value="PGBD-like_sf"/>
</dbReference>
<dbReference type="Proteomes" id="UP000649617">
    <property type="component" value="Unassembled WGS sequence"/>
</dbReference>
<dbReference type="InterPro" id="IPR005184">
    <property type="entry name" value="DUF306_Meta_HslJ"/>
</dbReference>
<name>A0A812RKY2_SYMPI</name>
<dbReference type="EMBL" id="CAJNIZ010020668">
    <property type="protein sequence ID" value="CAE7443915.1"/>
    <property type="molecule type" value="Genomic_DNA"/>
</dbReference>
<feature type="domain" description="Peptidoglycan binding-like" evidence="1">
    <location>
        <begin position="704"/>
        <end position="755"/>
    </location>
</feature>
<evidence type="ECO:0000313" key="3">
    <source>
        <dbReference type="EMBL" id="CAE7443915.1"/>
    </source>
</evidence>
<dbReference type="InterPro" id="IPR002477">
    <property type="entry name" value="Peptidoglycan-bd-like"/>
</dbReference>
<sequence length="762" mass="80472">MNNAIEARSPAGVLWQVEDIDGGGIIDSSHMTLQIADDTGISGSTGCNRYFGAVVIAGSAFEADAIGTTRMACAPALMQQEQRFVQALQAVRRFELSGDFLLLYDESQVLRLRLIATDEPGLLVVVLLPLAAHADKLTEIIQKDLTTLGYEPGNTKGEMTTATAIAISKFQADNGLEVTGEPSPQLAGVVKSRLKDGPAPAGSGAVAKAAPASVPTNDPAALQAAQQACLQQKVADAQASEKKKRGFGSLMRAVSRTASRLGSELAGDIARTSRDIYDVNATANDLDSAAKDLGLTPEDVDNFRALLVSGIQTDYGDVVTQGGPLGQFGVEDLCRNSDTLGWAMGSIVDEVQRSMVNAGSPITLDDIQRMPGAPTRPGIEEGLRTARDSLCRGEPAQSVQPFVIAYSSCRMAMVTPRNAMDMHLPPGQAQATMSMADFAERQVIYVDLKRDLNAAAGVLGSGWTNSVQMTGATDGGERIGYDTTRYNFEYSGSPGGGGGIGGLLGNSISVSNSGQIWVSDDVPGVGIVQSFYENLTNEISRDEASTGIFSGMIENMGGMLREGLPLEMDSTVSSTIMGRTSVSGRSHMLVTGIEEVNINPQWCSQSLMPPDYPVMDINQQIQQSMQDAGVDAAELNEAMQEFNRAMQQMTPEQREMMERMGMGSMMEQATGGAVALPAPSAAPTQAAPSASGLSAALRADNPTETTQNYLQALGYETGNASGELSIETTIAISQYQAENGLEVTGEVSTQLVERLAADVDRL</sequence>
<feature type="domain" description="Peptidoglycan binding-like" evidence="1">
    <location>
        <begin position="139"/>
        <end position="186"/>
    </location>
</feature>
<evidence type="ECO:0008006" key="5">
    <source>
        <dbReference type="Google" id="ProtNLM"/>
    </source>
</evidence>
<feature type="domain" description="DUF306" evidence="2">
    <location>
        <begin position="14"/>
        <end position="110"/>
    </location>
</feature>
<dbReference type="Gene3D" id="1.10.101.10">
    <property type="entry name" value="PGBD-like superfamily/PGBD"/>
    <property type="match status" value="2"/>
</dbReference>
<accession>A0A812RKY2</accession>
<organism evidence="3 4">
    <name type="scientific">Symbiodinium pilosum</name>
    <name type="common">Dinoflagellate</name>
    <dbReference type="NCBI Taxonomy" id="2952"/>
    <lineage>
        <taxon>Eukaryota</taxon>
        <taxon>Sar</taxon>
        <taxon>Alveolata</taxon>
        <taxon>Dinophyceae</taxon>
        <taxon>Suessiales</taxon>
        <taxon>Symbiodiniaceae</taxon>
        <taxon>Symbiodinium</taxon>
    </lineage>
</organism>
<proteinExistence type="predicted"/>
<evidence type="ECO:0000313" key="4">
    <source>
        <dbReference type="Proteomes" id="UP000649617"/>
    </source>
</evidence>